<reference evidence="4" key="1">
    <citation type="submission" date="2023-06" db="EMBL/GenBank/DDBJ databases">
        <title>Genomic analysis of the entomopathogenic nematode Steinernema hermaphroditum.</title>
        <authorList>
            <person name="Schwarz E.M."/>
            <person name="Heppert J.K."/>
            <person name="Baniya A."/>
            <person name="Schwartz H.T."/>
            <person name="Tan C.-H."/>
            <person name="Antoshechkin I."/>
            <person name="Sternberg P.W."/>
            <person name="Goodrich-Blair H."/>
            <person name="Dillman A.R."/>
        </authorList>
    </citation>
    <scope>NUCLEOTIDE SEQUENCE</scope>
    <source>
        <strain evidence="4">PS9179</strain>
        <tissue evidence="4">Whole animal</tissue>
    </source>
</reference>
<dbReference type="SUPFAM" id="SSF48371">
    <property type="entry name" value="ARM repeat"/>
    <property type="match status" value="1"/>
</dbReference>
<keyword evidence="3" id="KW-0732">Signal</keyword>
<keyword evidence="2" id="KW-0812">Transmembrane</keyword>
<keyword evidence="2" id="KW-0472">Membrane</keyword>
<dbReference type="InterPro" id="IPR016024">
    <property type="entry name" value="ARM-type_fold"/>
</dbReference>
<feature type="region of interest" description="Disordered" evidence="1">
    <location>
        <begin position="175"/>
        <end position="209"/>
    </location>
</feature>
<name>A0AA39HT51_9BILA</name>
<evidence type="ECO:0000256" key="3">
    <source>
        <dbReference type="SAM" id="SignalP"/>
    </source>
</evidence>
<accession>A0AA39HT51</accession>
<dbReference type="Proteomes" id="UP001175271">
    <property type="component" value="Unassembled WGS sequence"/>
</dbReference>
<dbReference type="EMBL" id="JAUCMV010000003">
    <property type="protein sequence ID" value="KAK0411580.1"/>
    <property type="molecule type" value="Genomic_DNA"/>
</dbReference>
<organism evidence="4 5">
    <name type="scientific">Steinernema hermaphroditum</name>
    <dbReference type="NCBI Taxonomy" id="289476"/>
    <lineage>
        <taxon>Eukaryota</taxon>
        <taxon>Metazoa</taxon>
        <taxon>Ecdysozoa</taxon>
        <taxon>Nematoda</taxon>
        <taxon>Chromadorea</taxon>
        <taxon>Rhabditida</taxon>
        <taxon>Tylenchina</taxon>
        <taxon>Panagrolaimomorpha</taxon>
        <taxon>Strongyloidoidea</taxon>
        <taxon>Steinernematidae</taxon>
        <taxon>Steinernema</taxon>
    </lineage>
</organism>
<dbReference type="Gene3D" id="1.25.10.10">
    <property type="entry name" value="Leucine-rich Repeat Variant"/>
    <property type="match status" value="1"/>
</dbReference>
<dbReference type="AlphaFoldDB" id="A0AA39HT51"/>
<keyword evidence="5" id="KW-1185">Reference proteome</keyword>
<sequence length="1024" mass="114040">MFAVCFGVVWAMSAYMAYLQRTDPSKFDAIVEKARNLPREQSLNFFALPASSSSSENRHTQPFRLDEFASPTNNSLLSDNGTDSIDRWAAVDFSAFGLLFIIAVTVFCCCVLVIGTVCLGFYLLQKNDEDKRRLRLMRSRALQTCTREENDREDEDSRMDIPTVSFQKMSPLSHNLGERTFTGNDNARRPLPSLATVSPQQREESQTTRERARARALADHCSNSRIDRRPPRKATMIRPSPALLCDDIALYGHLARVVSVPATSSPEASPGRQMNGDAQQVAPSCSAVASTSDGEFALYNVSGYQNGLSYYDFQQQWLSGNGLSEKLPSKRPDNIAVRQWLTGNQLPYYAPGRESRPCSTVSSFAASSARSTISRLSGISKLTVCTDITLSNVPRNIPGEIENLDPQSDRDAICTLIVHHSTLPSAQQEKYLRKIAKSASTYLLDGTSHLARSMDKELLKQFFTYLVQQGTLLLEAFEKGRLINEDMVLLRLIWKTLCFAVRCDLCVSQIFETISPQYLLRFILNAIRRNLRHTPYVIQVFRRLLNSHRGTVFRQNARITESIDRLVAHLPICDAMDMPKESSTACENKVNVMDCLRLLMDSTRSRATLAIRERFVKLGGVGLLVGILKSNVEEPALKASTAALKATLRGNLGRTVADEIIASDALRYLASLLDHASGGLLANALHCLAAVSDRREALQRMGDVMMNAVVAQVINVLGTTNISVDESASGFLLNVATISQFRPLLIGNGAVRILLDVVNRHAFTFFSSSAYLDVSLQKSFVETIENALRTLAQLSSTADVVARMAVEELCAFENIFHLLANLAKVTSPFSESVCGRQPILSENRFQIRRHVLLVVERNLIHDDFRNLLQRFEEKIVFAEVAFELLYETSCLIMKDPSTALHGRRFQAILETLQHFSRVPEFTFGITRCFQSASFMEFCVSLENHSETTQIQILGFLREVADPKVTGTEISNALFAAFPVMAIRQMVNSMLRRGGAVGGIARGFLELMEAGNRYVECAGNYMEIC</sequence>
<evidence type="ECO:0000313" key="5">
    <source>
        <dbReference type="Proteomes" id="UP001175271"/>
    </source>
</evidence>
<keyword evidence="2" id="KW-1133">Transmembrane helix</keyword>
<feature type="transmembrane region" description="Helical" evidence="2">
    <location>
        <begin position="96"/>
        <end position="124"/>
    </location>
</feature>
<evidence type="ECO:0000256" key="1">
    <source>
        <dbReference type="SAM" id="MobiDB-lite"/>
    </source>
</evidence>
<gene>
    <name evidence="4" type="ORF">QR680_005726</name>
</gene>
<comment type="caution">
    <text evidence="4">The sequence shown here is derived from an EMBL/GenBank/DDBJ whole genome shotgun (WGS) entry which is preliminary data.</text>
</comment>
<dbReference type="InterPro" id="IPR011989">
    <property type="entry name" value="ARM-like"/>
</dbReference>
<evidence type="ECO:0000256" key="2">
    <source>
        <dbReference type="SAM" id="Phobius"/>
    </source>
</evidence>
<proteinExistence type="predicted"/>
<feature type="chain" id="PRO_5041385101" evidence="3">
    <location>
        <begin position="20"/>
        <end position="1024"/>
    </location>
</feature>
<protein>
    <submittedName>
        <fullName evidence="4">Uncharacterized protein</fullName>
    </submittedName>
</protein>
<evidence type="ECO:0000313" key="4">
    <source>
        <dbReference type="EMBL" id="KAK0411580.1"/>
    </source>
</evidence>
<feature type="signal peptide" evidence="3">
    <location>
        <begin position="1"/>
        <end position="19"/>
    </location>
</feature>